<sequence>MYEPVESAIGPALTASFESDLQQGAVGRLDGPATTEQPALAELVVAHAGPVGGQVGAELGGHRGGQAGQPGHGLFHGRALSGPEAGASAAWAAAAWAAAASVSATW</sequence>
<feature type="region of interest" description="Disordered" evidence="1">
    <location>
        <begin position="55"/>
        <end position="79"/>
    </location>
</feature>
<organism evidence="2 3">
    <name type="scientific">Hymenobacter nivis</name>
    <dbReference type="NCBI Taxonomy" id="1850093"/>
    <lineage>
        <taxon>Bacteria</taxon>
        <taxon>Pseudomonadati</taxon>
        <taxon>Bacteroidota</taxon>
        <taxon>Cytophagia</taxon>
        <taxon>Cytophagales</taxon>
        <taxon>Hymenobacteraceae</taxon>
        <taxon>Hymenobacter</taxon>
    </lineage>
</organism>
<dbReference type="AlphaFoldDB" id="A0A2Z3GGH4"/>
<evidence type="ECO:0000313" key="2">
    <source>
        <dbReference type="EMBL" id="AWM31998.1"/>
    </source>
</evidence>
<reference evidence="3" key="1">
    <citation type="submission" date="2018-04" db="EMBL/GenBank/DDBJ databases">
        <title>Complete genome of Antarctic heterotrophic bacterium Hymenobacter nivis.</title>
        <authorList>
            <person name="Terashima M."/>
        </authorList>
    </citation>
    <scope>NUCLEOTIDE SEQUENCE [LARGE SCALE GENOMIC DNA]</scope>
    <source>
        <strain evidence="3">NBRC 111535</strain>
    </source>
</reference>
<feature type="compositionally biased region" description="Gly residues" evidence="1">
    <location>
        <begin position="55"/>
        <end position="71"/>
    </location>
</feature>
<dbReference type="KEGG" id="hnv:DDQ68_03825"/>
<evidence type="ECO:0000313" key="3">
    <source>
        <dbReference type="Proteomes" id="UP000245999"/>
    </source>
</evidence>
<name>A0A2Z3GGH4_9BACT</name>
<evidence type="ECO:0000256" key="1">
    <source>
        <dbReference type="SAM" id="MobiDB-lite"/>
    </source>
</evidence>
<gene>
    <name evidence="2" type="ORF">DDQ68_03825</name>
</gene>
<proteinExistence type="predicted"/>
<dbReference type="Proteomes" id="UP000245999">
    <property type="component" value="Chromosome"/>
</dbReference>
<accession>A0A2Z3GGH4</accession>
<dbReference type="EMBL" id="CP029145">
    <property type="protein sequence ID" value="AWM31998.1"/>
    <property type="molecule type" value="Genomic_DNA"/>
</dbReference>
<protein>
    <submittedName>
        <fullName evidence="2">Uncharacterized protein</fullName>
    </submittedName>
</protein>
<keyword evidence="3" id="KW-1185">Reference proteome</keyword>